<evidence type="ECO:0000313" key="4">
    <source>
        <dbReference type="EMBL" id="KFI27725.1"/>
    </source>
</evidence>
<dbReference type="PROSITE" id="PS01124">
    <property type="entry name" value="HTH_ARAC_FAMILY_2"/>
    <property type="match status" value="1"/>
</dbReference>
<evidence type="ECO:0000256" key="1">
    <source>
        <dbReference type="ARBA" id="ARBA00023015"/>
    </source>
</evidence>
<dbReference type="OrthoDB" id="9814125at2"/>
<dbReference type="PANTHER" id="PTHR43280:SF32">
    <property type="entry name" value="TRANSCRIPTIONAL REGULATORY PROTEIN"/>
    <property type="match status" value="1"/>
</dbReference>
<keyword evidence="1" id="KW-0805">Transcription regulation</keyword>
<dbReference type="SMART" id="SM00342">
    <property type="entry name" value="HTH_ARAC"/>
    <property type="match status" value="1"/>
</dbReference>
<gene>
    <name evidence="4" type="ORF">CN97_00590</name>
</gene>
<keyword evidence="2" id="KW-0238">DNA-binding</keyword>
<dbReference type="Pfam" id="PF12833">
    <property type="entry name" value="HTH_18"/>
    <property type="match status" value="1"/>
</dbReference>
<dbReference type="PANTHER" id="PTHR43280">
    <property type="entry name" value="ARAC-FAMILY TRANSCRIPTIONAL REGULATOR"/>
    <property type="match status" value="1"/>
</dbReference>
<dbReference type="SUPFAM" id="SSF46689">
    <property type="entry name" value="Homeodomain-like"/>
    <property type="match status" value="1"/>
</dbReference>
<evidence type="ECO:0000256" key="2">
    <source>
        <dbReference type="ARBA" id="ARBA00023125"/>
    </source>
</evidence>
<name>A0A086Y0C5_9RHOB</name>
<dbReference type="GO" id="GO:0003700">
    <property type="term" value="F:DNA-binding transcription factor activity"/>
    <property type="evidence" value="ECO:0007669"/>
    <property type="project" value="InterPro"/>
</dbReference>
<dbReference type="InterPro" id="IPR018060">
    <property type="entry name" value="HTH_AraC"/>
</dbReference>
<dbReference type="RefSeq" id="WP_035712867.1">
    <property type="nucleotide sequence ID" value="NZ_CAMIFG010000126.1"/>
</dbReference>
<keyword evidence="3" id="KW-0804">Transcription</keyword>
<dbReference type="InterPro" id="IPR009057">
    <property type="entry name" value="Homeodomain-like_sf"/>
</dbReference>
<dbReference type="InterPro" id="IPR020449">
    <property type="entry name" value="Tscrpt_reg_AraC-type_HTH"/>
</dbReference>
<protein>
    <submittedName>
        <fullName evidence="4">AraC family transcriptional regulator</fullName>
    </submittedName>
</protein>
<sequence>MNSLPVLPTLRVAPISRIVQAGKWHTDARRSWGEPVLYWFTRGQGRLSAGGEIRGYGPHNAIFLPAETVHGFEAHPQVFGSAVFFGRNHGLPLPFEPLHIRARETPVQMELNQLIDHLARELDGLRPGREQAAQCWLGLICVWMERQALRQEQNGDDPEKRLVSHYVQLLDRMLYTRHDVAEFAHDLGVTPTHLSRACRAAAGRSAHTLLQDRLIVEARRLLAEQHLPVVEVARALGFSSPAYFTRAFYQRTGKSPASFRRNG</sequence>
<evidence type="ECO:0000313" key="5">
    <source>
        <dbReference type="Proteomes" id="UP000028826"/>
    </source>
</evidence>
<dbReference type="eggNOG" id="COG2207">
    <property type="taxonomic scope" value="Bacteria"/>
</dbReference>
<dbReference type="InterPro" id="IPR037923">
    <property type="entry name" value="HTH-like"/>
</dbReference>
<dbReference type="AlphaFoldDB" id="A0A086Y0C5"/>
<dbReference type="PRINTS" id="PR00032">
    <property type="entry name" value="HTHARAC"/>
</dbReference>
<evidence type="ECO:0000256" key="3">
    <source>
        <dbReference type="ARBA" id="ARBA00023163"/>
    </source>
</evidence>
<proteinExistence type="predicted"/>
<reference evidence="4 5" key="1">
    <citation type="submission" date="2014-03" db="EMBL/GenBank/DDBJ databases">
        <title>Genome of Haematobacter massiliensis CCUG 47968.</title>
        <authorList>
            <person name="Wang D."/>
            <person name="Wang G."/>
        </authorList>
    </citation>
    <scope>NUCLEOTIDE SEQUENCE [LARGE SCALE GENOMIC DNA]</scope>
    <source>
        <strain evidence="4 5">CCUG 47968</strain>
    </source>
</reference>
<dbReference type="Proteomes" id="UP000028826">
    <property type="component" value="Unassembled WGS sequence"/>
</dbReference>
<dbReference type="STRING" id="195105.CN97_00590"/>
<dbReference type="SUPFAM" id="SSF51215">
    <property type="entry name" value="Regulatory protein AraC"/>
    <property type="match status" value="1"/>
</dbReference>
<keyword evidence="5" id="KW-1185">Reference proteome</keyword>
<organism evidence="4 5">
    <name type="scientific">Haematobacter massiliensis</name>
    <dbReference type="NCBI Taxonomy" id="195105"/>
    <lineage>
        <taxon>Bacteria</taxon>
        <taxon>Pseudomonadati</taxon>
        <taxon>Pseudomonadota</taxon>
        <taxon>Alphaproteobacteria</taxon>
        <taxon>Rhodobacterales</taxon>
        <taxon>Paracoccaceae</taxon>
        <taxon>Haematobacter</taxon>
    </lineage>
</organism>
<dbReference type="GO" id="GO:0043565">
    <property type="term" value="F:sequence-specific DNA binding"/>
    <property type="evidence" value="ECO:0007669"/>
    <property type="project" value="InterPro"/>
</dbReference>
<dbReference type="EMBL" id="JGYG01000010">
    <property type="protein sequence ID" value="KFI27725.1"/>
    <property type="molecule type" value="Genomic_DNA"/>
</dbReference>
<comment type="caution">
    <text evidence="4">The sequence shown here is derived from an EMBL/GenBank/DDBJ whole genome shotgun (WGS) entry which is preliminary data.</text>
</comment>
<dbReference type="Gene3D" id="1.10.10.60">
    <property type="entry name" value="Homeodomain-like"/>
    <property type="match status" value="1"/>
</dbReference>
<accession>A0A086Y0C5</accession>